<feature type="region of interest" description="Disordered" evidence="1">
    <location>
        <begin position="474"/>
        <end position="505"/>
    </location>
</feature>
<dbReference type="Pfam" id="PF00078">
    <property type="entry name" value="RVT_1"/>
    <property type="match status" value="1"/>
</dbReference>
<dbReference type="OrthoDB" id="1303669at2759"/>
<dbReference type="Gene3D" id="3.10.10.10">
    <property type="entry name" value="HIV Type 1 Reverse Transcriptase, subunit A, domain 1"/>
    <property type="match status" value="1"/>
</dbReference>
<dbReference type="EMBL" id="SSTE01018396">
    <property type="protein sequence ID" value="KAA0039557.1"/>
    <property type="molecule type" value="Genomic_DNA"/>
</dbReference>
<protein>
    <recommendedName>
        <fullName evidence="2">Reverse transcriptase domain-containing protein</fullName>
    </recommendedName>
</protein>
<dbReference type="EMBL" id="SSTD01016048">
    <property type="protein sequence ID" value="TYK01742.1"/>
    <property type="molecule type" value="Genomic_DNA"/>
</dbReference>
<evidence type="ECO:0000259" key="2">
    <source>
        <dbReference type="Pfam" id="PF00078"/>
    </source>
</evidence>
<evidence type="ECO:0000256" key="1">
    <source>
        <dbReference type="SAM" id="MobiDB-lite"/>
    </source>
</evidence>
<dbReference type="InterPro" id="IPR043128">
    <property type="entry name" value="Rev_trsase/Diguanyl_cyclase"/>
</dbReference>
<evidence type="ECO:0000313" key="5">
    <source>
        <dbReference type="Proteomes" id="UP000321393"/>
    </source>
</evidence>
<dbReference type="Proteomes" id="UP000321393">
    <property type="component" value="Unassembled WGS sequence"/>
</dbReference>
<dbReference type="InterPro" id="IPR053134">
    <property type="entry name" value="RNA-dir_DNA_polymerase"/>
</dbReference>
<dbReference type="SUPFAM" id="SSF56672">
    <property type="entry name" value="DNA/RNA polymerases"/>
    <property type="match status" value="1"/>
</dbReference>
<dbReference type="Proteomes" id="UP000321947">
    <property type="component" value="Unassembled WGS sequence"/>
</dbReference>
<evidence type="ECO:0000313" key="3">
    <source>
        <dbReference type="EMBL" id="KAA0039557.1"/>
    </source>
</evidence>
<proteinExistence type="predicted"/>
<dbReference type="CDD" id="cd00303">
    <property type="entry name" value="retropepsin_like"/>
    <property type="match status" value="1"/>
</dbReference>
<comment type="caution">
    <text evidence="4">The sequence shown here is derived from an EMBL/GenBank/DDBJ whole genome shotgun (WGS) entry which is preliminary data.</text>
</comment>
<dbReference type="PANTHER" id="PTHR24559:SF439">
    <property type="entry name" value="RETROTRANSPOSON, UNCLASSIFIED-LIKE PROTEIN"/>
    <property type="match status" value="1"/>
</dbReference>
<organism evidence="4 6">
    <name type="scientific">Cucumis melo var. makuwa</name>
    <name type="common">Oriental melon</name>
    <dbReference type="NCBI Taxonomy" id="1194695"/>
    <lineage>
        <taxon>Eukaryota</taxon>
        <taxon>Viridiplantae</taxon>
        <taxon>Streptophyta</taxon>
        <taxon>Embryophyta</taxon>
        <taxon>Tracheophyta</taxon>
        <taxon>Spermatophyta</taxon>
        <taxon>Magnoliopsida</taxon>
        <taxon>eudicotyledons</taxon>
        <taxon>Gunneridae</taxon>
        <taxon>Pentapetalae</taxon>
        <taxon>rosids</taxon>
        <taxon>fabids</taxon>
        <taxon>Cucurbitales</taxon>
        <taxon>Cucurbitaceae</taxon>
        <taxon>Benincaseae</taxon>
        <taxon>Cucumis</taxon>
    </lineage>
</organism>
<dbReference type="CDD" id="cd01647">
    <property type="entry name" value="RT_LTR"/>
    <property type="match status" value="1"/>
</dbReference>
<dbReference type="InterPro" id="IPR021109">
    <property type="entry name" value="Peptidase_aspartic_dom_sf"/>
</dbReference>
<gene>
    <name evidence="4" type="ORF">E5676_scaffold775G00710</name>
    <name evidence="3" type="ORF">E6C27_scaffold744G00270</name>
</gene>
<dbReference type="SUPFAM" id="SSF50630">
    <property type="entry name" value="Acid proteases"/>
    <property type="match status" value="1"/>
</dbReference>
<dbReference type="InterPro" id="IPR043502">
    <property type="entry name" value="DNA/RNA_pol_sf"/>
</dbReference>
<evidence type="ECO:0000313" key="6">
    <source>
        <dbReference type="Proteomes" id="UP000321947"/>
    </source>
</evidence>
<evidence type="ECO:0000313" key="4">
    <source>
        <dbReference type="EMBL" id="TYK01742.1"/>
    </source>
</evidence>
<reference evidence="5 6" key="1">
    <citation type="submission" date="2019-08" db="EMBL/GenBank/DDBJ databases">
        <title>Draft genome sequences of two oriental melons (Cucumis melo L. var makuwa).</title>
        <authorList>
            <person name="Kwon S.-Y."/>
        </authorList>
    </citation>
    <scope>NUCLEOTIDE SEQUENCE [LARGE SCALE GENOMIC DNA]</scope>
    <source>
        <strain evidence="6">cv. Chang Bougi</strain>
        <strain evidence="5">cv. SW 3</strain>
        <tissue evidence="4">Leaf</tissue>
    </source>
</reference>
<name>A0A5D3BSG5_CUCMM</name>
<dbReference type="PANTHER" id="PTHR24559">
    <property type="entry name" value="TRANSPOSON TY3-I GAG-POL POLYPROTEIN"/>
    <property type="match status" value="1"/>
</dbReference>
<dbReference type="Gene3D" id="2.40.70.10">
    <property type="entry name" value="Acid Proteases"/>
    <property type="match status" value="1"/>
</dbReference>
<accession>A0A5D3BSG5</accession>
<sequence length="1068" mass="122191">MLEQLLEKQLIQLPECKRPEQAGKVDDPNYCKYHRVISHQVEKCFVLKELILRLAREKKIELDLEEVAQTNHAAAMIMSEALSPRLIFEQRESLLQFGTFEPVVVRFHQEVAPEDSQEKERLIEEDDEGWTIVTRRKKRKSTLIQKEHRFYRNYRKGNKAQKNKKKKKTRKLKLMHEEDKDFPQTQRLVTLADFFPTRFLGDHQDENPRVVECHAINAIEEENIPLRSLEEEGVSKDLSRFNVNDLLSLPQETKIILINALLNSTASSSSAPTATYESTPYCMSIDFSYEDLLLGSKLHNRPLYVSGYVREQRVDRILVDNGSAVNIMPKSTMRQLGILMEELSNSKLIIQGFNQGSQRVIGMICLELIIGDLKTSALFHVIDSRITYKLLLGRSWIHGNGVVTSTLHQCFKFYQDGVKKVEADSNPFSEVESHFADAKFYLKNDSSSEAVSVEVPLLNREDNLQLKSLTSKEPQKRIGTFHSGKSEASTSTAKKRKKGESPFVESPQGLKVGDIEVLKESFITPLIKITKQEIKIDLTKASLPQRRTKDGFDPKAYKLMAKAGYDFTTHTEFKSLKIHEQPKLSSTQKKLLREGHVIPMSRKGLGYKSPEPIRITRKGKEKVVDSNHITVKEVDSMEEYEGDSQRTSAFDRISPHVARTPVFERLSMTEAERKDHQSTSNLDRRSVFQRLTITFKEEKGICQTSMSTKPSAFERLSITKKKNAQTPRAPIINRLGDGGLHVQIDSSIDTKKKESTSRVSVWRRIKHIKVESRHGKEFPYEVKGEREIRSNVPSRRKRKTFVTLNTSQTFVTLNTSQGSLKVKRHDVILTNPEKEDSEQGEDEISCHHITILEELEIETHEEDAEEAPQSLEDGGQSTVDELKEVNLDTIEEPRPTFISASLSSEEEGKYMSLLTEYKDIFAWSYKEMPGLDPKVAIHHLAIKPGYQPIKQAQRRFRPELIPQIEVEVNKLIEAGFIREVKYPTWIANIVPVRKKNGQLRVCVDFRDLNNACPKDDFPLPITEIMVDATTGHEALSFMDGSSGYNQIRMALSDEELTAFRTPKGIYCY</sequence>
<feature type="domain" description="Reverse transcriptase" evidence="2">
    <location>
        <begin position="992"/>
        <end position="1063"/>
    </location>
</feature>
<dbReference type="Gene3D" id="3.30.70.270">
    <property type="match status" value="1"/>
</dbReference>
<dbReference type="InterPro" id="IPR000477">
    <property type="entry name" value="RT_dom"/>
</dbReference>
<dbReference type="AlphaFoldDB" id="A0A5D3BSG5"/>